<evidence type="ECO:0000313" key="1">
    <source>
        <dbReference type="EMBL" id="OGG54367.1"/>
    </source>
</evidence>
<proteinExistence type="predicted"/>
<protein>
    <recommendedName>
        <fullName evidence="3">Phytanoyl-CoA dioxygenase</fullName>
    </recommendedName>
</protein>
<evidence type="ECO:0008006" key="3">
    <source>
        <dbReference type="Google" id="ProtNLM"/>
    </source>
</evidence>
<accession>A0A1F6CZ24</accession>
<dbReference type="GO" id="GO:0016706">
    <property type="term" value="F:2-oxoglutarate-dependent dioxygenase activity"/>
    <property type="evidence" value="ECO:0007669"/>
    <property type="project" value="UniProtKB-ARBA"/>
</dbReference>
<reference evidence="1 2" key="1">
    <citation type="journal article" date="2016" name="Nat. Commun.">
        <title>Thousands of microbial genomes shed light on interconnected biogeochemical processes in an aquifer system.</title>
        <authorList>
            <person name="Anantharaman K."/>
            <person name="Brown C.T."/>
            <person name="Hug L.A."/>
            <person name="Sharon I."/>
            <person name="Castelle C.J."/>
            <person name="Probst A.J."/>
            <person name="Thomas B.C."/>
            <person name="Singh A."/>
            <person name="Wilkins M.J."/>
            <person name="Karaoz U."/>
            <person name="Brodie E.L."/>
            <person name="Williams K.H."/>
            <person name="Hubbard S.S."/>
            <person name="Banfield J.F."/>
        </authorList>
    </citation>
    <scope>NUCLEOTIDE SEQUENCE [LARGE SCALE GENOMIC DNA]</scope>
    <source>
        <strain evidence="2">RIFCSPLOWO2_12_FULL_64_10</strain>
    </source>
</reference>
<dbReference type="AlphaFoldDB" id="A0A1F6CZ24"/>
<dbReference type="PANTHER" id="PTHR20883:SF48">
    <property type="entry name" value="ECTOINE DIOXYGENASE"/>
    <property type="match status" value="1"/>
</dbReference>
<dbReference type="SUPFAM" id="SSF51197">
    <property type="entry name" value="Clavaminate synthase-like"/>
    <property type="match status" value="1"/>
</dbReference>
<comment type="caution">
    <text evidence="1">The sequence shown here is derived from an EMBL/GenBank/DDBJ whole genome shotgun (WGS) entry which is preliminary data.</text>
</comment>
<organism evidence="1 2">
    <name type="scientific">Handelsmanbacteria sp. (strain RIFCSPLOWO2_12_FULL_64_10)</name>
    <dbReference type="NCBI Taxonomy" id="1817868"/>
    <lineage>
        <taxon>Bacteria</taxon>
        <taxon>Candidatus Handelsmaniibacteriota</taxon>
    </lineage>
</organism>
<dbReference type="PANTHER" id="PTHR20883">
    <property type="entry name" value="PHYTANOYL-COA DIOXYGENASE DOMAIN CONTAINING 1"/>
    <property type="match status" value="1"/>
</dbReference>
<sequence>MPYKPIAIDRPDRYKVSVDEYVHYHSQGFLVVRNLVSRDETHSLLTHAMDILEGRVLLPNVEPPPPGATREQLLRRLTRIHMLHRVDAMHERFLLHPRTLDVLEVLIGPDVLALQTMIFFNAPGLGGQGWHQDSYYITTYPDTLIGAWLALERADEENGCVYVSPGSHCEPIYPDRGRGHLVHAEGAFADIPTVEGISNLDEEVNTLSRVAAKYPKPVPVVVEPGDVFFFHARLLHRSYANRSPDRWRRAFVTHYCNARSWVPWNHGAPYEGDAANHLHILGRGVTHLPFARPQFGTPCAALGAQHQEKTT</sequence>
<dbReference type="EMBL" id="MFKF01000104">
    <property type="protein sequence ID" value="OGG54367.1"/>
    <property type="molecule type" value="Genomic_DNA"/>
</dbReference>
<gene>
    <name evidence="1" type="ORF">A3F84_09060</name>
</gene>
<dbReference type="InterPro" id="IPR008775">
    <property type="entry name" value="Phytyl_CoA_dOase-like"/>
</dbReference>
<dbReference type="Proteomes" id="UP000178606">
    <property type="component" value="Unassembled WGS sequence"/>
</dbReference>
<dbReference type="GO" id="GO:0005506">
    <property type="term" value="F:iron ion binding"/>
    <property type="evidence" value="ECO:0007669"/>
    <property type="project" value="UniProtKB-ARBA"/>
</dbReference>
<name>A0A1F6CZ24_HANXR</name>
<dbReference type="Pfam" id="PF05721">
    <property type="entry name" value="PhyH"/>
    <property type="match status" value="1"/>
</dbReference>
<dbReference type="Gene3D" id="2.60.120.620">
    <property type="entry name" value="q2cbj1_9rhob like domain"/>
    <property type="match status" value="1"/>
</dbReference>
<evidence type="ECO:0000313" key="2">
    <source>
        <dbReference type="Proteomes" id="UP000178606"/>
    </source>
</evidence>